<accession>A0A7C3PHT2</accession>
<evidence type="ECO:0000313" key="1">
    <source>
        <dbReference type="EMBL" id="HFM98136.1"/>
    </source>
</evidence>
<dbReference type="EMBL" id="DSRU01000152">
    <property type="protein sequence ID" value="HFM98136.1"/>
    <property type="molecule type" value="Genomic_DNA"/>
</dbReference>
<organism evidence="1">
    <name type="scientific">Oscillatoriales cyanobacterium SpSt-418</name>
    <dbReference type="NCBI Taxonomy" id="2282169"/>
    <lineage>
        <taxon>Bacteria</taxon>
        <taxon>Bacillati</taxon>
        <taxon>Cyanobacteriota</taxon>
        <taxon>Cyanophyceae</taxon>
        <taxon>Oscillatoriophycideae</taxon>
        <taxon>Oscillatoriales</taxon>
    </lineage>
</organism>
<protein>
    <submittedName>
        <fullName evidence="1">Uncharacterized protein</fullName>
    </submittedName>
</protein>
<comment type="caution">
    <text evidence="1">The sequence shown here is derived from an EMBL/GenBank/DDBJ whole genome shotgun (WGS) entry which is preliminary data.</text>
</comment>
<reference evidence="1" key="1">
    <citation type="journal article" date="2020" name="mSystems">
        <title>Genome- and Community-Level Interaction Insights into Carbon Utilization and Element Cycling Functions of Hydrothermarchaeota in Hydrothermal Sediment.</title>
        <authorList>
            <person name="Zhou Z."/>
            <person name="Liu Y."/>
            <person name="Xu W."/>
            <person name="Pan J."/>
            <person name="Luo Z.H."/>
            <person name="Li M."/>
        </authorList>
    </citation>
    <scope>NUCLEOTIDE SEQUENCE [LARGE SCALE GENOMIC DNA]</scope>
    <source>
        <strain evidence="1">SpSt-418</strain>
    </source>
</reference>
<gene>
    <name evidence="1" type="ORF">ENR64_10355</name>
</gene>
<proteinExistence type="predicted"/>
<name>A0A7C3PHT2_9CYAN</name>
<sequence length="133" mass="15090">MDQHLKLCELLQEIEAISPRLRLRLPATTETIEKQVGRVASASQKLEHVYERVQLLASRRSQMAMQPTYLTLGDLLDEILHNAESYYHLTEELTIDPVGTNSCLKSIDEAIADLLTQITRLKSFLLTQQNIAS</sequence>
<dbReference type="AlphaFoldDB" id="A0A7C3PHT2"/>